<dbReference type="SUPFAM" id="SSF56935">
    <property type="entry name" value="Porins"/>
    <property type="match status" value="1"/>
</dbReference>
<dbReference type="EMBL" id="QFLI01000008">
    <property type="protein sequence ID" value="PXX97988.1"/>
    <property type="molecule type" value="Genomic_DNA"/>
</dbReference>
<dbReference type="InterPro" id="IPR000531">
    <property type="entry name" value="Beta-barrel_TonB"/>
</dbReference>
<dbReference type="InterPro" id="IPR039426">
    <property type="entry name" value="TonB-dep_rcpt-like"/>
</dbReference>
<dbReference type="PANTHER" id="PTHR30069">
    <property type="entry name" value="TONB-DEPENDENT OUTER MEMBRANE RECEPTOR"/>
    <property type="match status" value="1"/>
</dbReference>
<dbReference type="OrthoDB" id="9795928at2"/>
<evidence type="ECO:0000256" key="9">
    <source>
        <dbReference type="ARBA" id="ARBA00023237"/>
    </source>
</evidence>
<keyword evidence="5 12" id="KW-0732">Signal</keyword>
<dbReference type="GO" id="GO:0009279">
    <property type="term" value="C:cell outer membrane"/>
    <property type="evidence" value="ECO:0007669"/>
    <property type="project" value="UniProtKB-SubCell"/>
</dbReference>
<keyword evidence="6 11" id="KW-0798">TonB box</keyword>
<keyword evidence="16" id="KW-1185">Reference proteome</keyword>
<dbReference type="PANTHER" id="PTHR30069:SF29">
    <property type="entry name" value="HEMOGLOBIN AND HEMOGLOBIN-HAPTOGLOBIN-BINDING PROTEIN 1-RELATED"/>
    <property type="match status" value="1"/>
</dbReference>
<name>A0A2V3ZTB4_9BACT</name>
<dbReference type="Gene3D" id="2.40.170.20">
    <property type="entry name" value="TonB-dependent receptor, beta-barrel domain"/>
    <property type="match status" value="1"/>
</dbReference>
<keyword evidence="2 10" id="KW-0813">Transport</keyword>
<dbReference type="Pfam" id="PF07715">
    <property type="entry name" value="Plug"/>
    <property type="match status" value="1"/>
</dbReference>
<keyword evidence="9 10" id="KW-0998">Cell outer membrane</keyword>
<evidence type="ECO:0000256" key="10">
    <source>
        <dbReference type="PROSITE-ProRule" id="PRU01360"/>
    </source>
</evidence>
<dbReference type="InterPro" id="IPR036942">
    <property type="entry name" value="Beta-barrel_TonB_sf"/>
</dbReference>
<evidence type="ECO:0000313" key="16">
    <source>
        <dbReference type="Proteomes" id="UP000248079"/>
    </source>
</evidence>
<dbReference type="InterPro" id="IPR037066">
    <property type="entry name" value="Plug_dom_sf"/>
</dbReference>
<protein>
    <submittedName>
        <fullName evidence="15">TonB-dependent receptor</fullName>
    </submittedName>
</protein>
<comment type="similarity">
    <text evidence="10 11">Belongs to the TonB-dependent receptor family.</text>
</comment>
<keyword evidence="4 10" id="KW-0812">Transmembrane</keyword>
<dbReference type="InterPro" id="IPR012910">
    <property type="entry name" value="Plug_dom"/>
</dbReference>
<dbReference type="Pfam" id="PF00593">
    <property type="entry name" value="TonB_dep_Rec_b-barrel"/>
    <property type="match status" value="1"/>
</dbReference>
<evidence type="ECO:0000313" key="15">
    <source>
        <dbReference type="EMBL" id="PXX97988.1"/>
    </source>
</evidence>
<feature type="domain" description="TonB-dependent receptor-like beta-barrel" evidence="13">
    <location>
        <begin position="333"/>
        <end position="769"/>
    </location>
</feature>
<keyword evidence="3 10" id="KW-1134">Transmembrane beta strand</keyword>
<evidence type="ECO:0000256" key="4">
    <source>
        <dbReference type="ARBA" id="ARBA00022692"/>
    </source>
</evidence>
<evidence type="ECO:0000259" key="14">
    <source>
        <dbReference type="Pfam" id="PF07715"/>
    </source>
</evidence>
<comment type="subcellular location">
    <subcellularLocation>
        <location evidence="1 10">Cell outer membrane</location>
        <topology evidence="1 10">Multi-pass membrane protein</topology>
    </subcellularLocation>
</comment>
<evidence type="ECO:0000259" key="13">
    <source>
        <dbReference type="Pfam" id="PF00593"/>
    </source>
</evidence>
<dbReference type="RefSeq" id="WP_110361919.1">
    <property type="nucleotide sequence ID" value="NZ_QFLI01000008.1"/>
</dbReference>
<keyword evidence="7 10" id="KW-0472">Membrane</keyword>
<comment type="caution">
    <text evidence="15">The sequence shown here is derived from an EMBL/GenBank/DDBJ whole genome shotgun (WGS) entry which is preliminary data.</text>
</comment>
<evidence type="ECO:0000256" key="8">
    <source>
        <dbReference type="ARBA" id="ARBA00023170"/>
    </source>
</evidence>
<dbReference type="Gene3D" id="2.170.130.10">
    <property type="entry name" value="TonB-dependent receptor, plug domain"/>
    <property type="match status" value="1"/>
</dbReference>
<proteinExistence type="inferred from homology"/>
<organism evidence="15 16">
    <name type="scientific">Marinifilum breve</name>
    <dbReference type="NCBI Taxonomy" id="2184082"/>
    <lineage>
        <taxon>Bacteria</taxon>
        <taxon>Pseudomonadati</taxon>
        <taxon>Bacteroidota</taxon>
        <taxon>Bacteroidia</taxon>
        <taxon>Marinilabiliales</taxon>
        <taxon>Marinifilaceae</taxon>
    </lineage>
</organism>
<dbReference type="GO" id="GO:0044718">
    <property type="term" value="P:siderophore transmembrane transport"/>
    <property type="evidence" value="ECO:0007669"/>
    <property type="project" value="TreeGrafter"/>
</dbReference>
<evidence type="ECO:0000256" key="7">
    <source>
        <dbReference type="ARBA" id="ARBA00023136"/>
    </source>
</evidence>
<evidence type="ECO:0000256" key="5">
    <source>
        <dbReference type="ARBA" id="ARBA00022729"/>
    </source>
</evidence>
<evidence type="ECO:0000256" key="12">
    <source>
        <dbReference type="SAM" id="SignalP"/>
    </source>
</evidence>
<accession>A0A2V3ZTB4</accession>
<feature type="chain" id="PRO_5015891037" evidence="12">
    <location>
        <begin position="20"/>
        <end position="796"/>
    </location>
</feature>
<reference evidence="15 16" key="1">
    <citation type="submission" date="2018-05" db="EMBL/GenBank/DDBJ databases">
        <title>Marinifilum breve JC075T sp. nov., a marine bacterium isolated from Yongle Blue Hole in the South China Sea.</title>
        <authorList>
            <person name="Fu T."/>
        </authorList>
    </citation>
    <scope>NUCLEOTIDE SEQUENCE [LARGE SCALE GENOMIC DNA]</scope>
    <source>
        <strain evidence="15 16">JC075</strain>
    </source>
</reference>
<sequence>MFRLLASFLLVLITNYSFSQQIKVVDNETNKPIENVYIYEKYNSILTNEFGIADLSEFKEKGLIYFQHPSYQNLEMNFIDLQIQNFIVKLHSNIFPIQEVVVSANKWEQNIKEVPLKVHKIDKAEITHSNSQTTAELLKSCNQVYIQKSQLGGGSPMIRGFAANRVLLVLDGVRLNNAIYRSGNLQNVISIDANSLESAEVILGPGSIIYGSDAIGGVMDFHTIKPLYSTSGKTNTYFKYKNRYSSANNEIMNHTSYNIGKERLSFAGSITYSDFDDQKMGNHGPDEYLRNEYTIKENGTDKIITNSDPKSQKQSGYNQFNLLQKVRYKASENTDLLYGFHYTTSSDIPRYDRLIQYKGDNLKYAEWYYGPQTLQMHNFQLTLKKANLLYDSFKLTTAFQNYKESRHDRKFSSTTKRNRSEKLKIYIVNADAEKKLSKSTHLFWGAEMTHNRLRSKGHSTNIEINTFEEIASRYPDKSKYSTIAFYSNFKRKLNSNWTLNTGIRYSHIWINSELDNTYYSFPFTNLDLSTGALNGGLGVTYNSNSGWDFKFNASSGFRAPNIDDIGKVFDSEPGKVVVPNKDLKPEYIYNVDFNISKNFNQKFFIDINAFYSFLDDAMIRSDYSFDGQNTIIYDGVESEVQAIVNADNAKVWGINFQCIAKINQNFSATANMNYNNGEYKDGSPVRHIAPMFSSFKLDYKSNKLSSNIALEYNAKIANKDLAEVEKDKAYLYAQDMNGNPYSPEWLIVNWNNNYQLTNSINLNFSIENIFDKRYRPYSSGIAGVGRNFVIGLQYQL</sequence>
<dbReference type="AlphaFoldDB" id="A0A2V3ZTB4"/>
<keyword evidence="8 15" id="KW-0675">Receptor</keyword>
<feature type="signal peptide" evidence="12">
    <location>
        <begin position="1"/>
        <end position="19"/>
    </location>
</feature>
<evidence type="ECO:0000256" key="2">
    <source>
        <dbReference type="ARBA" id="ARBA00022448"/>
    </source>
</evidence>
<dbReference type="PROSITE" id="PS52016">
    <property type="entry name" value="TONB_DEPENDENT_REC_3"/>
    <property type="match status" value="1"/>
</dbReference>
<dbReference type="GO" id="GO:0015344">
    <property type="term" value="F:siderophore uptake transmembrane transporter activity"/>
    <property type="evidence" value="ECO:0007669"/>
    <property type="project" value="TreeGrafter"/>
</dbReference>
<evidence type="ECO:0000256" key="11">
    <source>
        <dbReference type="RuleBase" id="RU003357"/>
    </source>
</evidence>
<gene>
    <name evidence="15" type="ORF">DF185_16780</name>
</gene>
<evidence type="ECO:0000256" key="1">
    <source>
        <dbReference type="ARBA" id="ARBA00004571"/>
    </source>
</evidence>
<evidence type="ECO:0000256" key="6">
    <source>
        <dbReference type="ARBA" id="ARBA00023077"/>
    </source>
</evidence>
<dbReference type="Proteomes" id="UP000248079">
    <property type="component" value="Unassembled WGS sequence"/>
</dbReference>
<feature type="domain" description="TonB-dependent receptor plug" evidence="14">
    <location>
        <begin position="111"/>
        <end position="218"/>
    </location>
</feature>
<evidence type="ECO:0000256" key="3">
    <source>
        <dbReference type="ARBA" id="ARBA00022452"/>
    </source>
</evidence>